<proteinExistence type="predicted"/>
<dbReference type="GeneTree" id="ENSGT00940000159766"/>
<evidence type="ECO:0000313" key="4">
    <source>
        <dbReference type="Proteomes" id="UP000261540"/>
    </source>
</evidence>
<evidence type="ECO:0000259" key="2">
    <source>
        <dbReference type="Pfam" id="PF15249"/>
    </source>
</evidence>
<dbReference type="Ensembl" id="ENSPKIT00000041846.1">
    <property type="protein sequence ID" value="ENSPKIP00000017336.1"/>
    <property type="gene ID" value="ENSPKIG00000003292.1"/>
</dbReference>
<dbReference type="InterPro" id="IPR052438">
    <property type="entry name" value="Chromatin_remod/trans_coact"/>
</dbReference>
<dbReference type="AlphaFoldDB" id="A0A3B3RI33"/>
<feature type="compositionally biased region" description="Polar residues" evidence="1">
    <location>
        <begin position="529"/>
        <end position="558"/>
    </location>
</feature>
<feature type="region of interest" description="Disordered" evidence="1">
    <location>
        <begin position="523"/>
        <end position="558"/>
    </location>
</feature>
<name>A0A3B3RI33_9TELE</name>
<dbReference type="PANTHER" id="PTHR15572:SF2">
    <property type="entry name" value="BRD4-INTERACTING CHROMATIN-REMODELING COMPLEX-ASSOCIATED PROTEIN-LIKE"/>
    <property type="match status" value="1"/>
</dbReference>
<keyword evidence="4" id="KW-1185">Reference proteome</keyword>
<dbReference type="PANTHER" id="PTHR15572">
    <property type="entry name" value="GLIOMA TUMOR SUPPRESSOR CANDIDATE REGION GENE 1"/>
    <property type="match status" value="1"/>
</dbReference>
<dbReference type="OrthoDB" id="2556847at2759"/>
<feature type="region of interest" description="Disordered" evidence="1">
    <location>
        <begin position="789"/>
        <end position="823"/>
    </location>
</feature>
<organism evidence="3 4">
    <name type="scientific">Paramormyrops kingsleyae</name>
    <dbReference type="NCBI Taxonomy" id="1676925"/>
    <lineage>
        <taxon>Eukaryota</taxon>
        <taxon>Metazoa</taxon>
        <taxon>Chordata</taxon>
        <taxon>Craniata</taxon>
        <taxon>Vertebrata</taxon>
        <taxon>Euteleostomi</taxon>
        <taxon>Actinopterygii</taxon>
        <taxon>Neopterygii</taxon>
        <taxon>Teleostei</taxon>
        <taxon>Osteoglossocephala</taxon>
        <taxon>Osteoglossomorpha</taxon>
        <taxon>Osteoglossiformes</taxon>
        <taxon>Mormyridae</taxon>
        <taxon>Paramormyrops</taxon>
    </lineage>
</organism>
<dbReference type="Pfam" id="PF15249">
    <property type="entry name" value="GLTSCR1"/>
    <property type="match status" value="1"/>
</dbReference>
<reference evidence="3" key="2">
    <citation type="submission" date="2025-09" db="UniProtKB">
        <authorList>
            <consortium name="Ensembl"/>
        </authorList>
    </citation>
    <scope>IDENTIFICATION</scope>
</reference>
<feature type="domain" description="GLTSCR protein conserved" evidence="2">
    <location>
        <begin position="622"/>
        <end position="722"/>
    </location>
</feature>
<dbReference type="GO" id="GO:0016514">
    <property type="term" value="C:SWI/SNF complex"/>
    <property type="evidence" value="ECO:0007669"/>
    <property type="project" value="TreeGrafter"/>
</dbReference>
<dbReference type="Proteomes" id="UP000261540">
    <property type="component" value="Unplaced"/>
</dbReference>
<dbReference type="InterPro" id="IPR015671">
    <property type="entry name" value="GSCR1_dom"/>
</dbReference>
<evidence type="ECO:0000313" key="3">
    <source>
        <dbReference type="Ensembl" id="ENSPKIP00000017336.1"/>
    </source>
</evidence>
<protein>
    <submittedName>
        <fullName evidence="3">BICRA like chromatin remodeling complex associated protein</fullName>
    </submittedName>
</protein>
<reference evidence="3" key="1">
    <citation type="submission" date="2025-08" db="UniProtKB">
        <authorList>
            <consortium name="Ensembl"/>
        </authorList>
    </citation>
    <scope>IDENTIFICATION</scope>
</reference>
<dbReference type="STRING" id="1676925.ENSPKIP00000017336"/>
<accession>A0A3B3RI33</accession>
<sequence>MDDEDDRRLLDIIGDVQALNDYLHGSSNKSIDEDDVANAAFGSASFFISGSVDPVSALNDSANHLGEVDGATLQLPSSLQFIEEELGRASPSAAELGEEQPFDILQKSLQEADITEQTLAQEALLESPSSSLAFPQQLVSGGVGMSPCAQFTGVQSQGFHQGAPPPAVPNGSAAHIQLMGSFGEPASMVTISGLERPQILLQPGQPDSPGLAGGALVQRPSCATGATPGATFSPSTGGGQVSMPFKGSTTPIPLQNIIIQRGPSPQMLVKPIQPKPLQVGGQTVYSVSGLGLQPQGPAPGSGTYATGPTQSPQQMTVNIVNQPGLQKPALGPQVANHSGSIVIHSAVGQQHQTSLPLGQYRLPSTLPFTPGTATPAVQALNGQVLQTQVQGTSNQGFVTQTATSTYSGAFLTNQSMAVQLVSGQNFLTAGQLVVNQSVVSSQLGQCSPALVQMSQTPAVAAKAPVAFTAGSSALGSAPVQGHYALVNATDSASVGYATQVQTMQGTALPGGQELQLGSQFLVSREQDSTRQLQPETHLPHQNQDSQFTPSVTKMQDGQRQPQLVNLLGHTALKASAALETVVYLPNQLGSTPTVGNQVSMLKRPAPRQLTKSDMILQQLQWDQARALAPDRSPFSSLEDAARRLLAYHVFQGALPSSDDLRKVDEEFEEAASHALKRTQAMLSKYQRLLLVEAERVCPSSEIVMIDRTFNQEERRCLTQDKRLAMVDPEGYLEDFCCLPKLSQTGKGDQVSPLGGADPVSMADLPREFPCLTSSMVTCFTHRHGDGTLTEVQLRGGSRDPSVRTEPQPGCKDPGGGTLQQQQPGVSISAHLETAIKSVLDPKKTQGCSLSMVVDGNASSHSAGGFMGPHAGQNSPHLLKSPADADSALEAAVNSILEC</sequence>
<evidence type="ECO:0000256" key="1">
    <source>
        <dbReference type="SAM" id="MobiDB-lite"/>
    </source>
</evidence>
<dbReference type="GO" id="GO:0045893">
    <property type="term" value="P:positive regulation of DNA-templated transcription"/>
    <property type="evidence" value="ECO:0007669"/>
    <property type="project" value="TreeGrafter"/>
</dbReference>